<dbReference type="InParanoid" id="Q22DY7"/>
<organism evidence="1 2">
    <name type="scientific">Tetrahymena thermophila (strain SB210)</name>
    <dbReference type="NCBI Taxonomy" id="312017"/>
    <lineage>
        <taxon>Eukaryota</taxon>
        <taxon>Sar</taxon>
        <taxon>Alveolata</taxon>
        <taxon>Ciliophora</taxon>
        <taxon>Intramacronucleata</taxon>
        <taxon>Oligohymenophorea</taxon>
        <taxon>Hymenostomatida</taxon>
        <taxon>Tetrahymenina</taxon>
        <taxon>Tetrahymenidae</taxon>
        <taxon>Tetrahymena</taxon>
    </lineage>
</organism>
<dbReference type="HOGENOM" id="CLU_2311792_0_0_1"/>
<dbReference type="Proteomes" id="UP000009168">
    <property type="component" value="Unassembled WGS sequence"/>
</dbReference>
<proteinExistence type="predicted"/>
<evidence type="ECO:0000313" key="2">
    <source>
        <dbReference type="Proteomes" id="UP000009168"/>
    </source>
</evidence>
<dbReference type="GeneID" id="7843389"/>
<dbReference type="KEGG" id="tet:TTHERM_00925720"/>
<reference evidence="2" key="1">
    <citation type="journal article" date="2006" name="PLoS Biol.">
        <title>Macronuclear genome sequence of the ciliate Tetrahymena thermophila, a model eukaryote.</title>
        <authorList>
            <person name="Eisen J.A."/>
            <person name="Coyne R.S."/>
            <person name="Wu M."/>
            <person name="Wu D."/>
            <person name="Thiagarajan M."/>
            <person name="Wortman J.R."/>
            <person name="Badger J.H."/>
            <person name="Ren Q."/>
            <person name="Amedeo P."/>
            <person name="Jones K.M."/>
            <person name="Tallon L.J."/>
            <person name="Delcher A.L."/>
            <person name="Salzberg S.L."/>
            <person name="Silva J.C."/>
            <person name="Haas B.J."/>
            <person name="Majoros W.H."/>
            <person name="Farzad M."/>
            <person name="Carlton J.M."/>
            <person name="Smith R.K. Jr."/>
            <person name="Garg J."/>
            <person name="Pearlman R.E."/>
            <person name="Karrer K.M."/>
            <person name="Sun L."/>
            <person name="Manning G."/>
            <person name="Elde N.C."/>
            <person name="Turkewitz A.P."/>
            <person name="Asai D.J."/>
            <person name="Wilkes D.E."/>
            <person name="Wang Y."/>
            <person name="Cai H."/>
            <person name="Collins K."/>
            <person name="Stewart B.A."/>
            <person name="Lee S.R."/>
            <person name="Wilamowska K."/>
            <person name="Weinberg Z."/>
            <person name="Ruzzo W.L."/>
            <person name="Wloga D."/>
            <person name="Gaertig J."/>
            <person name="Frankel J."/>
            <person name="Tsao C.-C."/>
            <person name="Gorovsky M.A."/>
            <person name="Keeling P.J."/>
            <person name="Waller R.F."/>
            <person name="Patron N.J."/>
            <person name="Cherry J.M."/>
            <person name="Stover N.A."/>
            <person name="Krieger C.J."/>
            <person name="del Toro C."/>
            <person name="Ryder H.F."/>
            <person name="Williamson S.C."/>
            <person name="Barbeau R.A."/>
            <person name="Hamilton E.P."/>
            <person name="Orias E."/>
        </authorList>
    </citation>
    <scope>NUCLEOTIDE SEQUENCE [LARGE SCALE GENOMIC DNA]</scope>
    <source>
        <strain evidence="2">SB210</strain>
    </source>
</reference>
<keyword evidence="2" id="KW-1185">Reference proteome</keyword>
<dbReference type="RefSeq" id="XP_001031188.2">
    <property type="nucleotide sequence ID" value="XM_001031188.2"/>
</dbReference>
<accession>Q22DY7</accession>
<gene>
    <name evidence="1" type="ORF">TTHERM_00925720</name>
</gene>
<dbReference type="EMBL" id="GG662513">
    <property type="protein sequence ID" value="EAR83525.2"/>
    <property type="molecule type" value="Genomic_DNA"/>
</dbReference>
<name>Q22DY7_TETTS</name>
<evidence type="ECO:0000313" key="1">
    <source>
        <dbReference type="EMBL" id="EAR83525.2"/>
    </source>
</evidence>
<dbReference type="AlphaFoldDB" id="Q22DY7"/>
<protein>
    <submittedName>
        <fullName evidence="1">Uncharacterized protein</fullName>
    </submittedName>
</protein>
<sequence length="105" mass="12734">MRIARMVKLLCFYPEIMNQFQKSILQQNNQALYIFLIKKNNRRESNLRLHQDFQKKFLKKSKNLDSKLNTIAINIIKIYFLQHEQEISLKYQAQKVNKILIMIFS</sequence>